<protein>
    <submittedName>
        <fullName evidence="1">Uncharacterized protein</fullName>
    </submittedName>
</protein>
<gene>
    <name evidence="1" type="ORF">NQ317_000665</name>
</gene>
<dbReference type="Proteomes" id="UP001162164">
    <property type="component" value="Unassembled WGS sequence"/>
</dbReference>
<name>A0ABQ9ISD0_9CUCU</name>
<evidence type="ECO:0000313" key="2">
    <source>
        <dbReference type="Proteomes" id="UP001162164"/>
    </source>
</evidence>
<reference evidence="1" key="1">
    <citation type="journal article" date="2023" name="Insect Mol. Biol.">
        <title>Genome sequencing provides insights into the evolution of gene families encoding plant cell wall-degrading enzymes in longhorned beetles.</title>
        <authorList>
            <person name="Shin N.R."/>
            <person name="Okamura Y."/>
            <person name="Kirsch R."/>
            <person name="Pauchet Y."/>
        </authorList>
    </citation>
    <scope>NUCLEOTIDE SEQUENCE</scope>
    <source>
        <strain evidence="1">MMC_N1</strain>
    </source>
</reference>
<comment type="caution">
    <text evidence="1">The sequence shown here is derived from an EMBL/GenBank/DDBJ whole genome shotgun (WGS) entry which is preliminary data.</text>
</comment>
<proteinExistence type="predicted"/>
<keyword evidence="2" id="KW-1185">Reference proteome</keyword>
<organism evidence="1 2">
    <name type="scientific">Molorchus minor</name>
    <dbReference type="NCBI Taxonomy" id="1323400"/>
    <lineage>
        <taxon>Eukaryota</taxon>
        <taxon>Metazoa</taxon>
        <taxon>Ecdysozoa</taxon>
        <taxon>Arthropoda</taxon>
        <taxon>Hexapoda</taxon>
        <taxon>Insecta</taxon>
        <taxon>Pterygota</taxon>
        <taxon>Neoptera</taxon>
        <taxon>Endopterygota</taxon>
        <taxon>Coleoptera</taxon>
        <taxon>Polyphaga</taxon>
        <taxon>Cucujiformia</taxon>
        <taxon>Chrysomeloidea</taxon>
        <taxon>Cerambycidae</taxon>
        <taxon>Lamiinae</taxon>
        <taxon>Monochamini</taxon>
        <taxon>Molorchus</taxon>
    </lineage>
</organism>
<accession>A0ABQ9ISD0</accession>
<dbReference type="EMBL" id="JAPWTJ010002912">
    <property type="protein sequence ID" value="KAJ8964021.1"/>
    <property type="molecule type" value="Genomic_DNA"/>
</dbReference>
<sequence>MVNKSKNIPECLDIFSKINGISSDNLRYVKNQFYRKVSKITQDGTITQITTHKHIYQSVSIPKIYAKPPKFQQKGIIFVWPQRRKFYHSEEITLISWILAHALFWLNAMNLLPSGAALPIKQPPWKYTPLLRKPENRDYIIEPDWDST</sequence>
<evidence type="ECO:0000313" key="1">
    <source>
        <dbReference type="EMBL" id="KAJ8964021.1"/>
    </source>
</evidence>